<keyword evidence="3" id="KW-1185">Reference proteome</keyword>
<dbReference type="RefSeq" id="XP_012768713.1">
    <property type="nucleotide sequence ID" value="XM_012913259.1"/>
</dbReference>
<organism evidence="2 3">
    <name type="scientific">Babesia bigemina</name>
    <dbReference type="NCBI Taxonomy" id="5866"/>
    <lineage>
        <taxon>Eukaryota</taxon>
        <taxon>Sar</taxon>
        <taxon>Alveolata</taxon>
        <taxon>Apicomplexa</taxon>
        <taxon>Aconoidasida</taxon>
        <taxon>Piroplasmida</taxon>
        <taxon>Babesiidae</taxon>
        <taxon>Babesia</taxon>
    </lineage>
</organism>
<name>A0A061D969_BABBI</name>
<feature type="transmembrane region" description="Helical" evidence="1">
    <location>
        <begin position="91"/>
        <end position="111"/>
    </location>
</feature>
<feature type="transmembrane region" description="Helical" evidence="1">
    <location>
        <begin position="26"/>
        <end position="46"/>
    </location>
</feature>
<keyword evidence="1" id="KW-1133">Transmembrane helix</keyword>
<keyword evidence="1" id="KW-0812">Transmembrane</keyword>
<sequence>MESQSPMMEEYERAPDESDRKMLRSFCFLSGCAMCVVSFLNALNIFSIGRPALYLLNLVQGIFGFSVMVFEGDEYSSLAPYANVLDVHFKFLSSSLGRALFFILVGIHCSVLTTLSVLYYPLALIWLGVAAFIIANRQRETLPFYEE</sequence>
<dbReference type="KEGG" id="bbig:BBBOND_0304310"/>
<dbReference type="OrthoDB" id="423534at2759"/>
<keyword evidence="1" id="KW-0472">Membrane</keyword>
<accession>A0A061D969</accession>
<evidence type="ECO:0000313" key="2">
    <source>
        <dbReference type="EMBL" id="CDR96527.1"/>
    </source>
</evidence>
<dbReference type="AlphaFoldDB" id="A0A061D969"/>
<gene>
    <name evidence="2" type="ORF">BBBOND_0304310</name>
</gene>
<dbReference type="GeneID" id="24565068"/>
<evidence type="ECO:0000256" key="1">
    <source>
        <dbReference type="SAM" id="Phobius"/>
    </source>
</evidence>
<dbReference type="VEuPathDB" id="PiroplasmaDB:BBBOND_0304310"/>
<protein>
    <submittedName>
        <fullName evidence="2">Uncharacterized protein</fullName>
    </submittedName>
</protein>
<dbReference type="EMBL" id="LK391709">
    <property type="protein sequence ID" value="CDR96527.1"/>
    <property type="molecule type" value="Genomic_DNA"/>
</dbReference>
<reference evidence="3" key="1">
    <citation type="journal article" date="2014" name="Nucleic Acids Res.">
        <title>The evolutionary dynamics of variant antigen genes in Babesia reveal a history of genomic innovation underlying host-parasite interaction.</title>
        <authorList>
            <person name="Jackson A.P."/>
            <person name="Otto T.D."/>
            <person name="Darby A."/>
            <person name="Ramaprasad A."/>
            <person name="Xia D."/>
            <person name="Echaide I.E."/>
            <person name="Farber M."/>
            <person name="Gahlot S."/>
            <person name="Gamble J."/>
            <person name="Gupta D."/>
            <person name="Gupta Y."/>
            <person name="Jackson L."/>
            <person name="Malandrin L."/>
            <person name="Malas T.B."/>
            <person name="Moussa E."/>
            <person name="Nair M."/>
            <person name="Reid A.J."/>
            <person name="Sanders M."/>
            <person name="Sharma J."/>
            <person name="Tracey A."/>
            <person name="Quail M.A."/>
            <person name="Weir W."/>
            <person name="Wastling J.M."/>
            <person name="Hall N."/>
            <person name="Willadsen P."/>
            <person name="Lingelbach K."/>
            <person name="Shiels B."/>
            <person name="Tait A."/>
            <person name="Berriman M."/>
            <person name="Allred D.R."/>
            <person name="Pain A."/>
        </authorList>
    </citation>
    <scope>NUCLEOTIDE SEQUENCE [LARGE SCALE GENOMIC DNA]</scope>
    <source>
        <strain evidence="3">Bond</strain>
    </source>
</reference>
<proteinExistence type="predicted"/>
<dbReference type="Proteomes" id="UP000033188">
    <property type="component" value="Chromosome 3"/>
</dbReference>
<feature type="transmembrane region" description="Helical" evidence="1">
    <location>
        <begin position="52"/>
        <end position="70"/>
    </location>
</feature>
<evidence type="ECO:0000313" key="3">
    <source>
        <dbReference type="Proteomes" id="UP000033188"/>
    </source>
</evidence>